<proteinExistence type="predicted"/>
<keyword evidence="2" id="KW-1133">Transmembrane helix</keyword>
<dbReference type="AlphaFoldDB" id="A0A2M8WTH0"/>
<gene>
    <name evidence="3" type="ORF">CLV34_1661</name>
</gene>
<keyword evidence="4" id="KW-1185">Reference proteome</keyword>
<dbReference type="Proteomes" id="UP000231586">
    <property type="component" value="Unassembled WGS sequence"/>
</dbReference>
<feature type="compositionally biased region" description="Low complexity" evidence="1">
    <location>
        <begin position="102"/>
        <end position="125"/>
    </location>
</feature>
<evidence type="ECO:0000256" key="2">
    <source>
        <dbReference type="SAM" id="Phobius"/>
    </source>
</evidence>
<organism evidence="3 4">
    <name type="scientific">Luteimicrobium subarcticum</name>
    <dbReference type="NCBI Taxonomy" id="620910"/>
    <lineage>
        <taxon>Bacteria</taxon>
        <taxon>Bacillati</taxon>
        <taxon>Actinomycetota</taxon>
        <taxon>Actinomycetes</taxon>
        <taxon>Micrococcales</taxon>
        <taxon>Luteimicrobium</taxon>
    </lineage>
</organism>
<evidence type="ECO:0000256" key="1">
    <source>
        <dbReference type="SAM" id="MobiDB-lite"/>
    </source>
</evidence>
<dbReference type="OrthoDB" id="10009397at2"/>
<evidence type="ECO:0000313" key="3">
    <source>
        <dbReference type="EMBL" id="PJI94174.1"/>
    </source>
</evidence>
<feature type="compositionally biased region" description="Basic and acidic residues" evidence="1">
    <location>
        <begin position="78"/>
        <end position="91"/>
    </location>
</feature>
<keyword evidence="2" id="KW-0812">Transmembrane</keyword>
<accession>A0A2M8WTH0</accession>
<protein>
    <submittedName>
        <fullName evidence="3">Uncharacterized protein</fullName>
    </submittedName>
</protein>
<feature type="region of interest" description="Disordered" evidence="1">
    <location>
        <begin position="78"/>
        <end position="125"/>
    </location>
</feature>
<reference evidence="3 4" key="1">
    <citation type="submission" date="2017-11" db="EMBL/GenBank/DDBJ databases">
        <title>Genomic Encyclopedia of Archaeal and Bacterial Type Strains, Phase II (KMG-II): From Individual Species to Whole Genera.</title>
        <authorList>
            <person name="Goeker M."/>
        </authorList>
    </citation>
    <scope>NUCLEOTIDE SEQUENCE [LARGE SCALE GENOMIC DNA]</scope>
    <source>
        <strain evidence="3 4">DSM 22413</strain>
    </source>
</reference>
<dbReference type="RefSeq" id="WP_100349748.1">
    <property type="nucleotide sequence ID" value="NZ_PGTZ01000007.1"/>
</dbReference>
<feature type="transmembrane region" description="Helical" evidence="2">
    <location>
        <begin position="43"/>
        <end position="66"/>
    </location>
</feature>
<sequence length="125" mass="12751">MSAGAVGVLGALGRFGVPAVDPTPAPTPVQEINLDTTGGGGSHSFEFFVVSFLLALACVAIAMLLARQLRRMNRNYQDRVDAGELPDERRPTFQGTGEASSRRGAPGAPGAPGASGPSDDAGGDR</sequence>
<name>A0A2M8WTH0_9MICO</name>
<dbReference type="EMBL" id="PGTZ01000007">
    <property type="protein sequence ID" value="PJI94174.1"/>
    <property type="molecule type" value="Genomic_DNA"/>
</dbReference>
<comment type="caution">
    <text evidence="3">The sequence shown here is derived from an EMBL/GenBank/DDBJ whole genome shotgun (WGS) entry which is preliminary data.</text>
</comment>
<evidence type="ECO:0000313" key="4">
    <source>
        <dbReference type="Proteomes" id="UP000231586"/>
    </source>
</evidence>
<keyword evidence="2" id="KW-0472">Membrane</keyword>